<sequence>MKIRISEQTNIGGSSNDISGYDQRLKKIEQMLGTMLQFERALLDVGQLEKRIEHIENGVDAFESRIKEWDLERHIMEQNPQQQQQMHDNPTFGRQSMDNSIRTIINKNSIIMKPRSTNTEIGQGYGKMPVYDMTPQHVGRGKTVAQLIAEVQANSSQDLLAEIQHRPEQRDALNMTSNHLPSEINQRLESQRSGPSNLGQQMDELWDESSNEDKR</sequence>
<organism evidence="2 3">
    <name type="scientific">Heterodera trifolii</name>
    <dbReference type="NCBI Taxonomy" id="157864"/>
    <lineage>
        <taxon>Eukaryota</taxon>
        <taxon>Metazoa</taxon>
        <taxon>Ecdysozoa</taxon>
        <taxon>Nematoda</taxon>
        <taxon>Chromadorea</taxon>
        <taxon>Rhabditida</taxon>
        <taxon>Tylenchina</taxon>
        <taxon>Tylenchomorpha</taxon>
        <taxon>Tylenchoidea</taxon>
        <taxon>Heteroderidae</taxon>
        <taxon>Heteroderinae</taxon>
        <taxon>Heterodera</taxon>
    </lineage>
</organism>
<keyword evidence="3" id="KW-1185">Reference proteome</keyword>
<feature type="compositionally biased region" description="Polar residues" evidence="1">
    <location>
        <begin position="1"/>
        <end position="18"/>
    </location>
</feature>
<feature type="compositionally biased region" description="Acidic residues" evidence="1">
    <location>
        <begin position="204"/>
        <end position="215"/>
    </location>
</feature>
<dbReference type="EMBL" id="JBICBT010000775">
    <property type="protein sequence ID" value="KAL3101532.1"/>
    <property type="molecule type" value="Genomic_DNA"/>
</dbReference>
<proteinExistence type="predicted"/>
<evidence type="ECO:0000256" key="1">
    <source>
        <dbReference type="SAM" id="MobiDB-lite"/>
    </source>
</evidence>
<accession>A0ABD2KFF3</accession>
<evidence type="ECO:0000313" key="2">
    <source>
        <dbReference type="EMBL" id="KAL3101532.1"/>
    </source>
</evidence>
<feature type="region of interest" description="Disordered" evidence="1">
    <location>
        <begin position="176"/>
        <end position="215"/>
    </location>
</feature>
<dbReference type="AlphaFoldDB" id="A0ABD2KFF3"/>
<name>A0ABD2KFF3_9BILA</name>
<evidence type="ECO:0000313" key="3">
    <source>
        <dbReference type="Proteomes" id="UP001620626"/>
    </source>
</evidence>
<feature type="region of interest" description="Disordered" evidence="1">
    <location>
        <begin position="1"/>
        <end position="20"/>
    </location>
</feature>
<feature type="compositionally biased region" description="Polar residues" evidence="1">
    <location>
        <begin position="176"/>
        <end position="200"/>
    </location>
</feature>
<dbReference type="Proteomes" id="UP001620626">
    <property type="component" value="Unassembled WGS sequence"/>
</dbReference>
<comment type="caution">
    <text evidence="2">The sequence shown here is derived from an EMBL/GenBank/DDBJ whole genome shotgun (WGS) entry which is preliminary data.</text>
</comment>
<gene>
    <name evidence="2" type="ORF">niasHT_023052</name>
</gene>
<reference evidence="2 3" key="1">
    <citation type="submission" date="2024-10" db="EMBL/GenBank/DDBJ databases">
        <authorList>
            <person name="Kim D."/>
        </authorList>
    </citation>
    <scope>NUCLEOTIDE SEQUENCE [LARGE SCALE GENOMIC DNA]</scope>
    <source>
        <strain evidence="2">BH-2024</strain>
    </source>
</reference>
<protein>
    <submittedName>
        <fullName evidence="2">Uncharacterized protein</fullName>
    </submittedName>
</protein>